<comment type="caution">
    <text evidence="5">The sequence shown here is derived from an EMBL/GenBank/DDBJ whole genome shotgun (WGS) entry which is preliminary data.</text>
</comment>
<keyword evidence="3" id="KW-0804">Transcription</keyword>
<proteinExistence type="predicted"/>
<dbReference type="GO" id="GO:0003677">
    <property type="term" value="F:DNA binding"/>
    <property type="evidence" value="ECO:0007669"/>
    <property type="project" value="UniProtKB-KW"/>
</dbReference>
<dbReference type="EMBL" id="BOOK01000004">
    <property type="protein sequence ID" value="GIH98846.1"/>
    <property type="molecule type" value="Genomic_DNA"/>
</dbReference>
<dbReference type="SUPFAM" id="SSF51206">
    <property type="entry name" value="cAMP-binding domain-like"/>
    <property type="match status" value="1"/>
</dbReference>
<evidence type="ECO:0000256" key="2">
    <source>
        <dbReference type="ARBA" id="ARBA00023125"/>
    </source>
</evidence>
<dbReference type="InterPro" id="IPR012318">
    <property type="entry name" value="HTH_CRP"/>
</dbReference>
<dbReference type="GO" id="GO:0003700">
    <property type="term" value="F:DNA-binding transcription factor activity"/>
    <property type="evidence" value="ECO:0007669"/>
    <property type="project" value="TreeGrafter"/>
</dbReference>
<dbReference type="InterPro" id="IPR014710">
    <property type="entry name" value="RmlC-like_jellyroll"/>
</dbReference>
<dbReference type="Proteomes" id="UP000634476">
    <property type="component" value="Unassembled WGS sequence"/>
</dbReference>
<dbReference type="InterPro" id="IPR036390">
    <property type="entry name" value="WH_DNA-bd_sf"/>
</dbReference>
<dbReference type="GO" id="GO:0005829">
    <property type="term" value="C:cytosol"/>
    <property type="evidence" value="ECO:0007669"/>
    <property type="project" value="TreeGrafter"/>
</dbReference>
<dbReference type="SUPFAM" id="SSF46785">
    <property type="entry name" value="Winged helix' DNA-binding domain"/>
    <property type="match status" value="1"/>
</dbReference>
<dbReference type="Gene3D" id="1.10.10.10">
    <property type="entry name" value="Winged helix-like DNA-binding domain superfamily/Winged helix DNA-binding domain"/>
    <property type="match status" value="1"/>
</dbReference>
<dbReference type="RefSeq" id="WP_203873306.1">
    <property type="nucleotide sequence ID" value="NZ_BOOK01000004.1"/>
</dbReference>
<dbReference type="PANTHER" id="PTHR24567">
    <property type="entry name" value="CRP FAMILY TRANSCRIPTIONAL REGULATORY PROTEIN"/>
    <property type="match status" value="1"/>
</dbReference>
<dbReference type="Pfam" id="PF13545">
    <property type="entry name" value="HTH_Crp_2"/>
    <property type="match status" value="1"/>
</dbReference>
<dbReference type="CDD" id="cd00038">
    <property type="entry name" value="CAP_ED"/>
    <property type="match status" value="1"/>
</dbReference>
<evidence type="ECO:0000256" key="1">
    <source>
        <dbReference type="ARBA" id="ARBA00023015"/>
    </source>
</evidence>
<evidence type="ECO:0000259" key="4">
    <source>
        <dbReference type="PROSITE" id="PS51063"/>
    </source>
</evidence>
<protein>
    <submittedName>
        <fullName evidence="5">Crp/Fnr family transcriptional regulator</fullName>
    </submittedName>
</protein>
<dbReference type="SMART" id="SM00100">
    <property type="entry name" value="cNMP"/>
    <property type="match status" value="1"/>
</dbReference>
<dbReference type="SMART" id="SM00419">
    <property type="entry name" value="HTH_CRP"/>
    <property type="match status" value="1"/>
</dbReference>
<feature type="domain" description="HTH crp-type" evidence="4">
    <location>
        <begin position="149"/>
        <end position="215"/>
    </location>
</feature>
<keyword evidence="6" id="KW-1185">Reference proteome</keyword>
<dbReference type="InterPro" id="IPR050397">
    <property type="entry name" value="Env_Response_Regulators"/>
</dbReference>
<evidence type="ECO:0000313" key="5">
    <source>
        <dbReference type="EMBL" id="GIH98846.1"/>
    </source>
</evidence>
<name>A0A8J3SQR9_9ACTN</name>
<dbReference type="PANTHER" id="PTHR24567:SF74">
    <property type="entry name" value="HTH-TYPE TRANSCRIPTIONAL REGULATOR ARCR"/>
    <property type="match status" value="1"/>
</dbReference>
<dbReference type="AlphaFoldDB" id="A0A8J3SQR9"/>
<organism evidence="5 6">
    <name type="scientific">Planobispora takensis</name>
    <dbReference type="NCBI Taxonomy" id="1367882"/>
    <lineage>
        <taxon>Bacteria</taxon>
        <taxon>Bacillati</taxon>
        <taxon>Actinomycetota</taxon>
        <taxon>Actinomycetes</taxon>
        <taxon>Streptosporangiales</taxon>
        <taxon>Streptosporangiaceae</taxon>
        <taxon>Planobispora</taxon>
    </lineage>
</organism>
<sequence length="240" mass="25992">MTTEADMRGNRVLAAVPRPELDRLAEHLEPVTLKVGDMLYEIGGSVPHVYFPLTAVLSLITDVGNGHGHFVEVATVGDEGLAGLPVFLGAGPPSERATVQIAGSALRIGAEQFRHDVVVLDGGLQTAIQRYVQAMFTMMARNAACNRAHNIRQRCARWLLMTADRVHSDSFSLTQEFLAQMLGVRRASVSEVATALAADGCIRYSRGTIDVTDHERLQEHACSCYAVIRDAFAVAYEGLG</sequence>
<keyword evidence="1" id="KW-0805">Transcription regulation</keyword>
<dbReference type="Gene3D" id="2.60.120.10">
    <property type="entry name" value="Jelly Rolls"/>
    <property type="match status" value="1"/>
</dbReference>
<evidence type="ECO:0000256" key="3">
    <source>
        <dbReference type="ARBA" id="ARBA00023163"/>
    </source>
</evidence>
<dbReference type="InterPro" id="IPR000595">
    <property type="entry name" value="cNMP-bd_dom"/>
</dbReference>
<accession>A0A8J3SQR9</accession>
<keyword evidence="2" id="KW-0238">DNA-binding</keyword>
<reference evidence="5" key="1">
    <citation type="submission" date="2021-01" db="EMBL/GenBank/DDBJ databases">
        <title>Whole genome shotgun sequence of Planobispora takensis NBRC 109077.</title>
        <authorList>
            <person name="Komaki H."/>
            <person name="Tamura T."/>
        </authorList>
    </citation>
    <scope>NUCLEOTIDE SEQUENCE</scope>
    <source>
        <strain evidence="5">NBRC 109077</strain>
    </source>
</reference>
<evidence type="ECO:0000313" key="6">
    <source>
        <dbReference type="Proteomes" id="UP000634476"/>
    </source>
</evidence>
<gene>
    <name evidence="5" type="ORF">Pta02_08550</name>
</gene>
<dbReference type="InterPro" id="IPR036388">
    <property type="entry name" value="WH-like_DNA-bd_sf"/>
</dbReference>
<dbReference type="InterPro" id="IPR018490">
    <property type="entry name" value="cNMP-bd_dom_sf"/>
</dbReference>
<dbReference type="PROSITE" id="PS51063">
    <property type="entry name" value="HTH_CRP_2"/>
    <property type="match status" value="1"/>
</dbReference>